<feature type="domain" description="Microcin J25-processing protein McjB C-terminal" evidence="1">
    <location>
        <begin position="11"/>
        <end position="123"/>
    </location>
</feature>
<keyword evidence="3" id="KW-1185">Reference proteome</keyword>
<comment type="caution">
    <text evidence="2">The sequence shown here is derived from an EMBL/GenBank/DDBJ whole genome shotgun (WGS) entry which is preliminary data.</text>
</comment>
<dbReference type="RefSeq" id="WP_305930099.1">
    <property type="nucleotide sequence ID" value="NZ_JAVAIL010000003.1"/>
</dbReference>
<sequence>MLTIEAVAVLMVAAACVALLPFRTLARFASRPPHELARPSAGAETVAMVRNAIIRSARRMPFRAKCFEQGLAAVWMLRRRGVATTLHYGMARRDAELVAHVWVTATDRGVIGCENRNDFRELVRFPAG</sequence>
<name>A0ABT9H9K3_9SPHN</name>
<dbReference type="InterPro" id="IPR053521">
    <property type="entry name" value="McjB-like"/>
</dbReference>
<reference evidence="2 3" key="1">
    <citation type="submission" date="2023-08" db="EMBL/GenBank/DDBJ databases">
        <title>genomic of DY56.</title>
        <authorList>
            <person name="Wang Y."/>
        </authorList>
    </citation>
    <scope>NUCLEOTIDE SEQUENCE [LARGE SCALE GENOMIC DNA]</scope>
    <source>
        <strain evidence="2 3">DY56-A-20</strain>
    </source>
</reference>
<dbReference type="InterPro" id="IPR032708">
    <property type="entry name" value="McjB_C"/>
</dbReference>
<proteinExistence type="predicted"/>
<dbReference type="EMBL" id="JAVAIL010000003">
    <property type="protein sequence ID" value="MDP4539951.1"/>
    <property type="molecule type" value="Genomic_DNA"/>
</dbReference>
<gene>
    <name evidence="2" type="ORF">Q9K01_09970</name>
</gene>
<evidence type="ECO:0000259" key="1">
    <source>
        <dbReference type="Pfam" id="PF13471"/>
    </source>
</evidence>
<dbReference type="NCBIfam" id="NF033537">
    <property type="entry name" value="lasso_biosyn_B2"/>
    <property type="match status" value="1"/>
</dbReference>
<evidence type="ECO:0000313" key="3">
    <source>
        <dbReference type="Proteomes" id="UP001235664"/>
    </source>
</evidence>
<dbReference type="Proteomes" id="UP001235664">
    <property type="component" value="Unassembled WGS sequence"/>
</dbReference>
<protein>
    <submittedName>
        <fullName evidence="2">Lasso peptide biosynthesis B2 protein</fullName>
    </submittedName>
</protein>
<evidence type="ECO:0000313" key="2">
    <source>
        <dbReference type="EMBL" id="MDP4539951.1"/>
    </source>
</evidence>
<accession>A0ABT9H9K3</accession>
<dbReference type="Pfam" id="PF13471">
    <property type="entry name" value="Transglut_core3"/>
    <property type="match status" value="1"/>
</dbReference>
<organism evidence="2 3">
    <name type="scientific">Qipengyuania benthica</name>
    <dbReference type="NCBI Taxonomy" id="3067651"/>
    <lineage>
        <taxon>Bacteria</taxon>
        <taxon>Pseudomonadati</taxon>
        <taxon>Pseudomonadota</taxon>
        <taxon>Alphaproteobacteria</taxon>
        <taxon>Sphingomonadales</taxon>
        <taxon>Erythrobacteraceae</taxon>
        <taxon>Qipengyuania</taxon>
    </lineage>
</organism>